<dbReference type="eggNOG" id="ENOG502ZK6M">
    <property type="taxonomic scope" value="Bacteria"/>
</dbReference>
<gene>
    <name evidence="1" type="ordered locus">Sinac_2548</name>
</gene>
<evidence type="ECO:0000313" key="2">
    <source>
        <dbReference type="Proteomes" id="UP000010798"/>
    </source>
</evidence>
<dbReference type="HOGENOM" id="CLU_758401_0_0_0"/>
<sequence length="365" mass="40214">MWLPSKGLARLFVATAVVLTTIALGLGRQCSRNSGDRRVVSPRYQPVNTYLFGVCHSDFFMLDVEANKIERFPLADSHLLKFAGCSPWQDRWGRTHLAGLWMGRSRPDKDFTNGLARYALPSREVLDRVEMDVIPASPPCWFPDTSARILFAGTDGRLYRFSFEDPRNPNSAADDKRSPLPLIWQSQPPAGLMRVSAPTWPSDPRLEGKIIVAVTIAEGPLIQPVLRRASQTQLWWLQLSRDYSAIVAGAPLISKEAANSAERMVVEDLPVIATLSDGRIVLAYLACGESETTHRLRLAPLMIQGSSNLPSVDEATAVECSGRFLLSPPAFSGDGLWVYGVSQPSQDPVRIERFSVAEVLAGNPT</sequence>
<accession>L0DDC7</accession>
<dbReference type="EMBL" id="CP003364">
    <property type="protein sequence ID" value="AGA26855.1"/>
    <property type="molecule type" value="Genomic_DNA"/>
</dbReference>
<reference evidence="1 2" key="1">
    <citation type="submission" date="2012-02" db="EMBL/GenBank/DDBJ databases">
        <title>Complete sequence of chromosome of Singulisphaera acidiphila DSM 18658.</title>
        <authorList>
            <consortium name="US DOE Joint Genome Institute (JGI-PGF)"/>
            <person name="Lucas S."/>
            <person name="Copeland A."/>
            <person name="Lapidus A."/>
            <person name="Glavina del Rio T."/>
            <person name="Dalin E."/>
            <person name="Tice H."/>
            <person name="Bruce D."/>
            <person name="Goodwin L."/>
            <person name="Pitluck S."/>
            <person name="Peters L."/>
            <person name="Ovchinnikova G."/>
            <person name="Chertkov O."/>
            <person name="Kyrpides N."/>
            <person name="Mavromatis K."/>
            <person name="Ivanova N."/>
            <person name="Brettin T."/>
            <person name="Detter J.C."/>
            <person name="Han C."/>
            <person name="Larimer F."/>
            <person name="Land M."/>
            <person name="Hauser L."/>
            <person name="Markowitz V."/>
            <person name="Cheng J.-F."/>
            <person name="Hugenholtz P."/>
            <person name="Woyke T."/>
            <person name="Wu D."/>
            <person name="Tindall B."/>
            <person name="Pomrenke H."/>
            <person name="Brambilla E."/>
            <person name="Klenk H.-P."/>
            <person name="Eisen J.A."/>
        </authorList>
    </citation>
    <scope>NUCLEOTIDE SEQUENCE [LARGE SCALE GENOMIC DNA]</scope>
    <source>
        <strain evidence="2">ATCC BAA-1392 / DSM 18658 / VKM B-2454 / MOB10</strain>
    </source>
</reference>
<evidence type="ECO:0000313" key="1">
    <source>
        <dbReference type="EMBL" id="AGA26855.1"/>
    </source>
</evidence>
<protein>
    <submittedName>
        <fullName evidence="1">Uncharacterized protein</fullName>
    </submittedName>
</protein>
<dbReference type="AlphaFoldDB" id="L0DDC7"/>
<dbReference type="Proteomes" id="UP000010798">
    <property type="component" value="Chromosome"/>
</dbReference>
<name>L0DDC7_SINAD</name>
<organism evidence="1 2">
    <name type="scientific">Singulisphaera acidiphila (strain ATCC BAA-1392 / DSM 18658 / VKM B-2454 / MOB10)</name>
    <dbReference type="NCBI Taxonomy" id="886293"/>
    <lineage>
        <taxon>Bacteria</taxon>
        <taxon>Pseudomonadati</taxon>
        <taxon>Planctomycetota</taxon>
        <taxon>Planctomycetia</taxon>
        <taxon>Isosphaerales</taxon>
        <taxon>Isosphaeraceae</taxon>
        <taxon>Singulisphaera</taxon>
    </lineage>
</organism>
<dbReference type="KEGG" id="saci:Sinac_2548"/>
<proteinExistence type="predicted"/>
<keyword evidence="2" id="KW-1185">Reference proteome</keyword>